<evidence type="ECO:0000256" key="3">
    <source>
        <dbReference type="ARBA" id="ARBA00022833"/>
    </source>
</evidence>
<evidence type="ECO:0000256" key="6">
    <source>
        <dbReference type="ARBA" id="ARBA00023163"/>
    </source>
</evidence>
<keyword evidence="2 8" id="KW-0863">Zinc-finger</keyword>
<keyword evidence="6" id="KW-0804">Transcription</keyword>
<evidence type="ECO:0000256" key="7">
    <source>
        <dbReference type="ARBA" id="ARBA00023242"/>
    </source>
</evidence>
<dbReference type="GO" id="GO:0008270">
    <property type="term" value="F:zinc ion binding"/>
    <property type="evidence" value="ECO:0007669"/>
    <property type="project" value="UniProtKB-KW"/>
</dbReference>
<dbReference type="AlphaFoldDB" id="A0A2R6RFG5"/>
<reference evidence="11 12" key="1">
    <citation type="submission" date="2017-07" db="EMBL/GenBank/DDBJ databases">
        <title>An improved, manually edited Actinidia chinensis var. chinensis (kiwifruit) genome highlights the challenges associated with draft genomes and gene prediction in plants.</title>
        <authorList>
            <person name="Pilkington S."/>
            <person name="Crowhurst R."/>
            <person name="Hilario E."/>
            <person name="Nardozza S."/>
            <person name="Fraser L."/>
            <person name="Peng Y."/>
            <person name="Gunaseelan K."/>
            <person name="Simpson R."/>
            <person name="Tahir J."/>
            <person name="Deroles S."/>
            <person name="Templeton K."/>
            <person name="Luo Z."/>
            <person name="Davy M."/>
            <person name="Cheng C."/>
            <person name="Mcneilage M."/>
            <person name="Scaglione D."/>
            <person name="Liu Y."/>
            <person name="Zhang Q."/>
            <person name="Datson P."/>
            <person name="De Silva N."/>
            <person name="Gardiner S."/>
            <person name="Bassett H."/>
            <person name="Chagne D."/>
            <person name="Mccallum J."/>
            <person name="Dzierzon H."/>
            <person name="Deng C."/>
            <person name="Wang Y.-Y."/>
            <person name="Barron N."/>
            <person name="Manako K."/>
            <person name="Bowen J."/>
            <person name="Foster T."/>
            <person name="Erridge Z."/>
            <person name="Tiffin H."/>
            <person name="Waite C."/>
            <person name="Davies K."/>
            <person name="Grierson E."/>
            <person name="Laing W."/>
            <person name="Kirk R."/>
            <person name="Chen X."/>
            <person name="Wood M."/>
            <person name="Montefiori M."/>
            <person name="Brummell D."/>
            <person name="Schwinn K."/>
            <person name="Catanach A."/>
            <person name="Fullerton C."/>
            <person name="Li D."/>
            <person name="Meiyalaghan S."/>
            <person name="Nieuwenhuizen N."/>
            <person name="Read N."/>
            <person name="Prakash R."/>
            <person name="Hunter D."/>
            <person name="Zhang H."/>
            <person name="Mckenzie M."/>
            <person name="Knabel M."/>
            <person name="Harris A."/>
            <person name="Allan A."/>
            <person name="Chen A."/>
            <person name="Janssen B."/>
            <person name="Plunkett B."/>
            <person name="Dwamena C."/>
            <person name="Voogd C."/>
            <person name="Leif D."/>
            <person name="Lafferty D."/>
            <person name="Souleyre E."/>
            <person name="Varkonyi-Gasic E."/>
            <person name="Gambi F."/>
            <person name="Hanley J."/>
            <person name="Yao J.-L."/>
            <person name="Cheung J."/>
            <person name="David K."/>
            <person name="Warren B."/>
            <person name="Marsh K."/>
            <person name="Snowden K."/>
            <person name="Lin-Wang K."/>
            <person name="Brian L."/>
            <person name="Martinez-Sanchez M."/>
            <person name="Wang M."/>
            <person name="Ileperuma N."/>
            <person name="Macnee N."/>
            <person name="Campin R."/>
            <person name="Mcatee P."/>
            <person name="Drummond R."/>
            <person name="Espley R."/>
            <person name="Ireland H."/>
            <person name="Wu R."/>
            <person name="Atkinson R."/>
            <person name="Karunairetnam S."/>
            <person name="Bulley S."/>
            <person name="Chunkath S."/>
            <person name="Hanley Z."/>
            <person name="Storey R."/>
            <person name="Thrimawithana A."/>
            <person name="Thomson S."/>
            <person name="David C."/>
            <person name="Testolin R."/>
        </authorList>
    </citation>
    <scope>NUCLEOTIDE SEQUENCE [LARGE SCALE GENOMIC DNA]</scope>
    <source>
        <strain evidence="12">cv. Red5</strain>
        <tissue evidence="11">Young leaf</tissue>
    </source>
</reference>
<comment type="caution">
    <text evidence="11">The sequence shown here is derived from an EMBL/GenBank/DDBJ whole genome shotgun (WGS) entry which is preliminary data.</text>
</comment>
<keyword evidence="7 8" id="KW-0539">Nucleus</keyword>
<dbReference type="InterPro" id="IPR045174">
    <property type="entry name" value="Dof"/>
</dbReference>
<protein>
    <submittedName>
        <fullName evidence="11">Cyclic dof factor like</fullName>
    </submittedName>
</protein>
<proteinExistence type="predicted"/>
<comment type="subcellular location">
    <subcellularLocation>
        <location evidence="8">Nucleus</location>
    </subcellularLocation>
</comment>
<dbReference type="OrthoDB" id="1927254at2759"/>
<evidence type="ECO:0000259" key="10">
    <source>
        <dbReference type="PROSITE" id="PS50884"/>
    </source>
</evidence>
<feature type="compositionally biased region" description="Polar residues" evidence="9">
    <location>
        <begin position="84"/>
        <end position="102"/>
    </location>
</feature>
<name>A0A2R6RFG5_ACTCC</name>
<evidence type="ECO:0000256" key="8">
    <source>
        <dbReference type="PROSITE-ProRule" id="PRU00071"/>
    </source>
</evidence>
<evidence type="ECO:0000256" key="4">
    <source>
        <dbReference type="ARBA" id="ARBA00023015"/>
    </source>
</evidence>
<evidence type="ECO:0000256" key="1">
    <source>
        <dbReference type="ARBA" id="ARBA00022723"/>
    </source>
</evidence>
<evidence type="ECO:0000256" key="5">
    <source>
        <dbReference type="ARBA" id="ARBA00023125"/>
    </source>
</evidence>
<gene>
    <name evidence="11" type="ORF">CEY00_Acc06345</name>
</gene>
<sequence>MSLLRDPAIKLFGKTISVQPNKEASSFTATIPPPHVAAAAADLNLVSSTTSSSSSSHGDLICISVDDQEDNQKPSEYVKYLEISSGNPKRPSVNNEPTSPKVSKNDEQSETSISQETTPKKPDKILPCPRCSSTETKFCYFNNYNVNQPRYFCKNCQRYWTAGGSMRNVPVGSGRRKHKSSPASHYGHIMVSESLHNGNATVLAFGSDLPLCESIASALSLAEESRNCFQKQKVSVSCGDDNSSRSSVTVSNSTDHQRGDSALQETVVTNFQTLAPQVQCFAGPPWACPPGFSPSAFPVTFYPAPAYWGCTLPGPYWGTCTSPEPALCSSPNSQNLGKHSRDGDMIRPSNSEKDSERSRVWIPKTLRIDDPSEAAKSSIWSTLGIKNEKHNSTNGRSMFKAFESKVDEKNHRSERPLVLQANPAALARSLNFHECV</sequence>
<dbReference type="InterPro" id="IPR003851">
    <property type="entry name" value="Znf_Dof"/>
</dbReference>
<keyword evidence="1" id="KW-0479">Metal-binding</keyword>
<dbReference type="STRING" id="1590841.A0A2R6RFG5"/>
<feature type="domain" description="Dof-type" evidence="10">
    <location>
        <begin position="126"/>
        <end position="180"/>
    </location>
</feature>
<keyword evidence="12" id="KW-1185">Reference proteome</keyword>
<dbReference type="PROSITE" id="PS01361">
    <property type="entry name" value="ZF_DOF_1"/>
    <property type="match status" value="1"/>
</dbReference>
<reference evidence="12" key="2">
    <citation type="journal article" date="2018" name="BMC Genomics">
        <title>A manually annotated Actinidia chinensis var. chinensis (kiwifruit) genome highlights the challenges associated with draft genomes and gene prediction in plants.</title>
        <authorList>
            <person name="Pilkington S.M."/>
            <person name="Crowhurst R."/>
            <person name="Hilario E."/>
            <person name="Nardozza S."/>
            <person name="Fraser L."/>
            <person name="Peng Y."/>
            <person name="Gunaseelan K."/>
            <person name="Simpson R."/>
            <person name="Tahir J."/>
            <person name="Deroles S.C."/>
            <person name="Templeton K."/>
            <person name="Luo Z."/>
            <person name="Davy M."/>
            <person name="Cheng C."/>
            <person name="McNeilage M."/>
            <person name="Scaglione D."/>
            <person name="Liu Y."/>
            <person name="Zhang Q."/>
            <person name="Datson P."/>
            <person name="De Silva N."/>
            <person name="Gardiner S.E."/>
            <person name="Bassett H."/>
            <person name="Chagne D."/>
            <person name="McCallum J."/>
            <person name="Dzierzon H."/>
            <person name="Deng C."/>
            <person name="Wang Y.Y."/>
            <person name="Barron L."/>
            <person name="Manako K."/>
            <person name="Bowen J."/>
            <person name="Foster T.M."/>
            <person name="Erridge Z.A."/>
            <person name="Tiffin H."/>
            <person name="Waite C.N."/>
            <person name="Davies K.M."/>
            <person name="Grierson E.P."/>
            <person name="Laing W.A."/>
            <person name="Kirk R."/>
            <person name="Chen X."/>
            <person name="Wood M."/>
            <person name="Montefiori M."/>
            <person name="Brummell D.A."/>
            <person name="Schwinn K.E."/>
            <person name="Catanach A."/>
            <person name="Fullerton C."/>
            <person name="Li D."/>
            <person name="Meiyalaghan S."/>
            <person name="Nieuwenhuizen N."/>
            <person name="Read N."/>
            <person name="Prakash R."/>
            <person name="Hunter D."/>
            <person name="Zhang H."/>
            <person name="McKenzie M."/>
            <person name="Knabel M."/>
            <person name="Harris A."/>
            <person name="Allan A.C."/>
            <person name="Gleave A."/>
            <person name="Chen A."/>
            <person name="Janssen B.J."/>
            <person name="Plunkett B."/>
            <person name="Ampomah-Dwamena C."/>
            <person name="Voogd C."/>
            <person name="Leif D."/>
            <person name="Lafferty D."/>
            <person name="Souleyre E.J.F."/>
            <person name="Varkonyi-Gasic E."/>
            <person name="Gambi F."/>
            <person name="Hanley J."/>
            <person name="Yao J.L."/>
            <person name="Cheung J."/>
            <person name="David K.M."/>
            <person name="Warren B."/>
            <person name="Marsh K."/>
            <person name="Snowden K.C."/>
            <person name="Lin-Wang K."/>
            <person name="Brian L."/>
            <person name="Martinez-Sanchez M."/>
            <person name="Wang M."/>
            <person name="Ileperuma N."/>
            <person name="Macnee N."/>
            <person name="Campin R."/>
            <person name="McAtee P."/>
            <person name="Drummond R.S.M."/>
            <person name="Espley R.V."/>
            <person name="Ireland H.S."/>
            <person name="Wu R."/>
            <person name="Atkinson R.G."/>
            <person name="Karunairetnam S."/>
            <person name="Bulley S."/>
            <person name="Chunkath S."/>
            <person name="Hanley Z."/>
            <person name="Storey R."/>
            <person name="Thrimawithana A.H."/>
            <person name="Thomson S."/>
            <person name="David C."/>
            <person name="Testolin R."/>
            <person name="Huang H."/>
            <person name="Hellens R.P."/>
            <person name="Schaffer R.J."/>
        </authorList>
    </citation>
    <scope>NUCLEOTIDE SEQUENCE [LARGE SCALE GENOMIC DNA]</scope>
    <source>
        <strain evidence="12">cv. Red5</strain>
    </source>
</reference>
<dbReference type="FunCoup" id="A0A2R6RFG5">
    <property type="interactions" value="517"/>
</dbReference>
<feature type="compositionally biased region" description="Low complexity" evidence="9">
    <location>
        <begin position="240"/>
        <end position="254"/>
    </location>
</feature>
<dbReference type="GO" id="GO:0003700">
    <property type="term" value="F:DNA-binding transcription factor activity"/>
    <property type="evidence" value="ECO:0007669"/>
    <property type="project" value="InterPro"/>
</dbReference>
<evidence type="ECO:0000256" key="2">
    <source>
        <dbReference type="ARBA" id="ARBA00022771"/>
    </source>
</evidence>
<dbReference type="EMBL" id="NKQK01000006">
    <property type="protein sequence ID" value="PSS28747.1"/>
    <property type="molecule type" value="Genomic_DNA"/>
</dbReference>
<keyword evidence="3" id="KW-0862">Zinc</keyword>
<keyword evidence="4" id="KW-0805">Transcription regulation</keyword>
<dbReference type="GO" id="GO:0003677">
    <property type="term" value="F:DNA binding"/>
    <property type="evidence" value="ECO:0007669"/>
    <property type="project" value="UniProtKB-UniRule"/>
</dbReference>
<feature type="compositionally biased region" description="Basic and acidic residues" evidence="9">
    <location>
        <begin position="339"/>
        <end position="357"/>
    </location>
</feature>
<keyword evidence="5 8" id="KW-0238">DNA-binding</keyword>
<dbReference type="PANTHER" id="PTHR31089:SF1">
    <property type="entry name" value="CYCLIC DOF FACTOR 3"/>
    <property type="match status" value="1"/>
</dbReference>
<organism evidence="11 12">
    <name type="scientific">Actinidia chinensis var. chinensis</name>
    <name type="common">Chinese soft-hair kiwi</name>
    <dbReference type="NCBI Taxonomy" id="1590841"/>
    <lineage>
        <taxon>Eukaryota</taxon>
        <taxon>Viridiplantae</taxon>
        <taxon>Streptophyta</taxon>
        <taxon>Embryophyta</taxon>
        <taxon>Tracheophyta</taxon>
        <taxon>Spermatophyta</taxon>
        <taxon>Magnoliopsida</taxon>
        <taxon>eudicotyledons</taxon>
        <taxon>Gunneridae</taxon>
        <taxon>Pentapetalae</taxon>
        <taxon>asterids</taxon>
        <taxon>Ericales</taxon>
        <taxon>Actinidiaceae</taxon>
        <taxon>Actinidia</taxon>
    </lineage>
</organism>
<accession>A0A2R6RFG5</accession>
<dbReference type="OMA" id="HYRQIMV"/>
<dbReference type="Pfam" id="PF02701">
    <property type="entry name" value="Zn_ribbon_Dof"/>
    <property type="match status" value="1"/>
</dbReference>
<dbReference type="Gramene" id="PSS28747">
    <property type="protein sequence ID" value="PSS28747"/>
    <property type="gene ID" value="CEY00_Acc06345"/>
</dbReference>
<evidence type="ECO:0000313" key="12">
    <source>
        <dbReference type="Proteomes" id="UP000241394"/>
    </source>
</evidence>
<feature type="region of interest" description="Disordered" evidence="9">
    <location>
        <begin position="331"/>
        <end position="357"/>
    </location>
</feature>
<dbReference type="Proteomes" id="UP000241394">
    <property type="component" value="Chromosome LG6"/>
</dbReference>
<feature type="region of interest" description="Disordered" evidence="9">
    <location>
        <begin position="236"/>
        <end position="260"/>
    </location>
</feature>
<dbReference type="PROSITE" id="PS50884">
    <property type="entry name" value="ZF_DOF_2"/>
    <property type="match status" value="1"/>
</dbReference>
<evidence type="ECO:0000256" key="9">
    <source>
        <dbReference type="SAM" id="MobiDB-lite"/>
    </source>
</evidence>
<dbReference type="PANTHER" id="PTHR31089">
    <property type="entry name" value="CYCLIC DOF FACTOR 2"/>
    <property type="match status" value="1"/>
</dbReference>
<dbReference type="GO" id="GO:0005634">
    <property type="term" value="C:nucleus"/>
    <property type="evidence" value="ECO:0007669"/>
    <property type="project" value="UniProtKB-SubCell"/>
</dbReference>
<feature type="region of interest" description="Disordered" evidence="9">
    <location>
        <begin position="83"/>
        <end position="126"/>
    </location>
</feature>
<dbReference type="InParanoid" id="A0A2R6RFG5"/>
<evidence type="ECO:0000313" key="11">
    <source>
        <dbReference type="EMBL" id="PSS28747.1"/>
    </source>
</evidence>